<evidence type="ECO:0000256" key="2">
    <source>
        <dbReference type="ARBA" id="ARBA00022670"/>
    </source>
</evidence>
<keyword evidence="7 11" id="KW-0482">Metalloprotease</keyword>
<dbReference type="PANTHER" id="PTHR47466">
    <property type="match status" value="1"/>
</dbReference>
<evidence type="ECO:0000256" key="3">
    <source>
        <dbReference type="ARBA" id="ARBA00022723"/>
    </source>
</evidence>
<feature type="domain" description="Peptidase M43 pregnancy-associated plasma-A" evidence="10">
    <location>
        <begin position="184"/>
        <end position="302"/>
    </location>
</feature>
<proteinExistence type="inferred from homology"/>
<evidence type="ECO:0000256" key="6">
    <source>
        <dbReference type="ARBA" id="ARBA00022833"/>
    </source>
</evidence>
<evidence type="ECO:0000256" key="9">
    <source>
        <dbReference type="SAM" id="SignalP"/>
    </source>
</evidence>
<dbReference type="InterPro" id="IPR024079">
    <property type="entry name" value="MetalloPept_cat_dom_sf"/>
</dbReference>
<name>A0AAU8MRB7_9GAMM</name>
<gene>
    <name evidence="11" type="ORF">ABU614_17080</name>
</gene>
<evidence type="ECO:0000256" key="5">
    <source>
        <dbReference type="ARBA" id="ARBA00022801"/>
    </source>
</evidence>
<keyword evidence="4 9" id="KW-0732">Signal</keyword>
<evidence type="ECO:0000256" key="7">
    <source>
        <dbReference type="ARBA" id="ARBA00023049"/>
    </source>
</evidence>
<dbReference type="Pfam" id="PF05572">
    <property type="entry name" value="Peptidase_M43"/>
    <property type="match status" value="1"/>
</dbReference>
<sequence>MGKNGMFAAGAFAASLLVGPAAAGDVETVLAGADGYQRQPLIQIVDEHGFQREGLRCGAPASTPQRRRDVERRLQQLRAASPLRNGAWGAGAASKTVPVWFHVVTRTDNTGDVSDARIAQQMQVLNAAYAGRGFQFVLAGVTRTKNNTWYGNCLSNEMKMKNALAVNPARNVNIYTCKPGGYLGYAYLPDSYPESSTRHGVVVLHSSLPGGASTNYNEGDTVTHEVGHHLGLEHTFEGGCSEPGDYVADTPPQASPSSGCPVGRDSCPGGGLDPITNFMDYSYDSCMNTFSDDQSIRMQDLVATYKPSLGT</sequence>
<evidence type="ECO:0000259" key="10">
    <source>
        <dbReference type="Pfam" id="PF05572"/>
    </source>
</evidence>
<dbReference type="InterPro" id="IPR008754">
    <property type="entry name" value="Peptidase_M43"/>
</dbReference>
<evidence type="ECO:0000256" key="4">
    <source>
        <dbReference type="ARBA" id="ARBA00022729"/>
    </source>
</evidence>
<feature type="chain" id="PRO_5043672571" evidence="9">
    <location>
        <begin position="24"/>
        <end position="311"/>
    </location>
</feature>
<keyword evidence="8" id="KW-1015">Disulfide bond</keyword>
<keyword evidence="2" id="KW-0645">Protease</keyword>
<dbReference type="CDD" id="cd04275">
    <property type="entry name" value="ZnMc_pappalysin_like"/>
    <property type="match status" value="1"/>
</dbReference>
<dbReference type="GO" id="GO:0006508">
    <property type="term" value="P:proteolysis"/>
    <property type="evidence" value="ECO:0007669"/>
    <property type="project" value="UniProtKB-KW"/>
</dbReference>
<feature type="signal peptide" evidence="9">
    <location>
        <begin position="1"/>
        <end position="23"/>
    </location>
</feature>
<dbReference type="Gene3D" id="3.40.390.10">
    <property type="entry name" value="Collagenase (Catalytic Domain)"/>
    <property type="match status" value="1"/>
</dbReference>
<accession>A0AAU8MRB7</accession>
<evidence type="ECO:0000256" key="1">
    <source>
        <dbReference type="ARBA" id="ARBA00008721"/>
    </source>
</evidence>
<keyword evidence="6" id="KW-0862">Zinc</keyword>
<reference evidence="11" key="1">
    <citation type="submission" date="2024-06" db="EMBL/GenBank/DDBJ databases">
        <authorList>
            <person name="Li S."/>
        </authorList>
    </citation>
    <scope>NUCLEOTIDE SEQUENCE</scope>
    <source>
        <strain evidence="11">SR10</strain>
    </source>
</reference>
<dbReference type="EMBL" id="CP159925">
    <property type="protein sequence ID" value="XCO74082.1"/>
    <property type="molecule type" value="Genomic_DNA"/>
</dbReference>
<dbReference type="PANTHER" id="PTHR47466:SF1">
    <property type="entry name" value="METALLOPROTEASE MEP1 (AFU_ORTHOLOGUE AFUA_1G07730)-RELATED"/>
    <property type="match status" value="1"/>
</dbReference>
<comment type="similarity">
    <text evidence="1">Belongs to the peptidase M43B family.</text>
</comment>
<dbReference type="AlphaFoldDB" id="A0AAU8MRB7"/>
<keyword evidence="3" id="KW-0479">Metal-binding</keyword>
<evidence type="ECO:0000256" key="8">
    <source>
        <dbReference type="ARBA" id="ARBA00023157"/>
    </source>
</evidence>
<dbReference type="SUPFAM" id="SSF55486">
    <property type="entry name" value="Metalloproteases ('zincins'), catalytic domain"/>
    <property type="match status" value="1"/>
</dbReference>
<organism evidence="11">
    <name type="scientific">Lysobacter firmicutimachus</name>
    <dbReference type="NCBI Taxonomy" id="1792846"/>
    <lineage>
        <taxon>Bacteria</taxon>
        <taxon>Pseudomonadati</taxon>
        <taxon>Pseudomonadota</taxon>
        <taxon>Gammaproteobacteria</taxon>
        <taxon>Lysobacterales</taxon>
        <taxon>Lysobacteraceae</taxon>
        <taxon>Lysobacter</taxon>
    </lineage>
</organism>
<dbReference type="GO" id="GO:0046872">
    <property type="term" value="F:metal ion binding"/>
    <property type="evidence" value="ECO:0007669"/>
    <property type="project" value="UniProtKB-KW"/>
</dbReference>
<evidence type="ECO:0000313" key="11">
    <source>
        <dbReference type="EMBL" id="XCO74082.1"/>
    </source>
</evidence>
<keyword evidence="5" id="KW-0378">Hydrolase</keyword>
<protein>
    <submittedName>
        <fullName evidence="11">Zinc metalloprotease</fullName>
    </submittedName>
</protein>
<dbReference type="RefSeq" id="WP_363796938.1">
    <property type="nucleotide sequence ID" value="NZ_CP159925.1"/>
</dbReference>
<dbReference type="GO" id="GO:0008237">
    <property type="term" value="F:metallopeptidase activity"/>
    <property type="evidence" value="ECO:0007669"/>
    <property type="project" value="UniProtKB-KW"/>
</dbReference>